<evidence type="ECO:0000313" key="8">
    <source>
        <dbReference type="Proteomes" id="UP000094444"/>
    </source>
</evidence>
<feature type="domain" description="GRF-type" evidence="6">
    <location>
        <begin position="34"/>
        <end position="77"/>
    </location>
</feature>
<keyword evidence="2 4" id="KW-0863">Zinc-finger</keyword>
<dbReference type="EMBL" id="MAVT02001326">
    <property type="protein sequence ID" value="POS71264.1"/>
    <property type="molecule type" value="Genomic_DNA"/>
</dbReference>
<keyword evidence="3" id="KW-0862">Zinc</keyword>
<dbReference type="STRING" id="158607.A0A2P5HLY4"/>
<protein>
    <recommendedName>
        <fullName evidence="6">GRF-type domain-containing protein</fullName>
    </recommendedName>
</protein>
<evidence type="ECO:0000256" key="4">
    <source>
        <dbReference type="PROSITE-ProRule" id="PRU01343"/>
    </source>
</evidence>
<dbReference type="InterPro" id="IPR010666">
    <property type="entry name" value="Znf_GRF"/>
</dbReference>
<evidence type="ECO:0000313" key="7">
    <source>
        <dbReference type="EMBL" id="POS71264.1"/>
    </source>
</evidence>
<dbReference type="OrthoDB" id="430051at2759"/>
<feature type="region of interest" description="Disordered" evidence="5">
    <location>
        <begin position="1"/>
        <end position="21"/>
    </location>
</feature>
<name>A0A2P5HLY4_DIAHE</name>
<reference evidence="7" key="1">
    <citation type="submission" date="2017-09" db="EMBL/GenBank/DDBJ databases">
        <title>Polyketide synthases of a Diaporthe helianthi virulent isolate.</title>
        <authorList>
            <person name="Baroncelli R."/>
        </authorList>
    </citation>
    <scope>NUCLEOTIDE SEQUENCE [LARGE SCALE GENOMIC DNA]</scope>
    <source>
        <strain evidence="7">7/96</strain>
    </source>
</reference>
<dbReference type="PROSITE" id="PS51999">
    <property type="entry name" value="ZF_GRF"/>
    <property type="match status" value="1"/>
</dbReference>
<evidence type="ECO:0000256" key="5">
    <source>
        <dbReference type="SAM" id="MobiDB-lite"/>
    </source>
</evidence>
<comment type="caution">
    <text evidence="7">The sequence shown here is derived from an EMBL/GenBank/DDBJ whole genome shotgun (WGS) entry which is preliminary data.</text>
</comment>
<feature type="compositionally biased region" description="Basic and acidic residues" evidence="5">
    <location>
        <begin position="245"/>
        <end position="255"/>
    </location>
</feature>
<dbReference type="Pfam" id="PF06839">
    <property type="entry name" value="Zn_ribbon_GRF"/>
    <property type="match status" value="1"/>
</dbReference>
<dbReference type="Proteomes" id="UP000094444">
    <property type="component" value="Unassembled WGS sequence"/>
</dbReference>
<accession>A0A2P5HLY4</accession>
<feature type="region of interest" description="Disordered" evidence="5">
    <location>
        <begin position="134"/>
        <end position="353"/>
    </location>
</feature>
<evidence type="ECO:0000256" key="2">
    <source>
        <dbReference type="ARBA" id="ARBA00022771"/>
    </source>
</evidence>
<feature type="compositionally biased region" description="Polar residues" evidence="5">
    <location>
        <begin position="162"/>
        <end position="177"/>
    </location>
</feature>
<evidence type="ECO:0000256" key="1">
    <source>
        <dbReference type="ARBA" id="ARBA00022723"/>
    </source>
</evidence>
<gene>
    <name evidence="7" type="ORF">DHEL01_v210345</name>
</gene>
<dbReference type="AlphaFoldDB" id="A0A2P5HLY4"/>
<dbReference type="GO" id="GO:0008270">
    <property type="term" value="F:zinc ion binding"/>
    <property type="evidence" value="ECO:0007669"/>
    <property type="project" value="UniProtKB-KW"/>
</dbReference>
<dbReference type="InParanoid" id="A0A2P5HLY4"/>
<organism evidence="7 8">
    <name type="scientific">Diaporthe helianthi</name>
    <dbReference type="NCBI Taxonomy" id="158607"/>
    <lineage>
        <taxon>Eukaryota</taxon>
        <taxon>Fungi</taxon>
        <taxon>Dikarya</taxon>
        <taxon>Ascomycota</taxon>
        <taxon>Pezizomycotina</taxon>
        <taxon>Sordariomycetes</taxon>
        <taxon>Sordariomycetidae</taxon>
        <taxon>Diaporthales</taxon>
        <taxon>Diaporthaceae</taxon>
        <taxon>Diaporthe</taxon>
    </lineage>
</organism>
<evidence type="ECO:0000259" key="6">
    <source>
        <dbReference type="PROSITE" id="PS51999"/>
    </source>
</evidence>
<feature type="compositionally biased region" description="Low complexity" evidence="5">
    <location>
        <begin position="344"/>
        <end position="353"/>
    </location>
</feature>
<proteinExistence type="predicted"/>
<sequence>MPFNTPSRRGGRGIATKPFTPRKRGLFEDGQWLCECTPRKPALCLTVKKDSPNKGKRFYTCQDNPKKCDFFLWEEEALKRERDALMLHNCRSENGVTTSVRAKTPEPAPPLNLTGTKPAAPTISQYFERTERSKQGTFRGLDGPHDRLPSQSSDTDDEVPKPSQTLRGSNSSKSLNSDAAAAAADGRPTGPGGVHARPGGRATDPMTPTAKRKRSVFQDDSEDEFGCDDLDDSETERQLAAIADESARKLQRTKDAYATPSGGGKNGPLPTPVSKRPGLLVSAEEHSRSAKRQRQRQGGGREEEDYDYDDIDDDEAQPQPGLMLRDPETPTPYRKTDALAGSRATTTTTTTPETARKTTAALMAAAEDFPKIADEVMSMLSAQPVSESTKRTLRAAMERHEVRVRGIVRGRDAARAGIAERDIRIAELQARVVALENGRKMDKQRLKELSSGLLRLSQEED</sequence>
<feature type="compositionally biased region" description="Acidic residues" evidence="5">
    <location>
        <begin position="302"/>
        <end position="316"/>
    </location>
</feature>
<keyword evidence="1" id="KW-0479">Metal-binding</keyword>
<evidence type="ECO:0000256" key="3">
    <source>
        <dbReference type="ARBA" id="ARBA00022833"/>
    </source>
</evidence>
<feature type="compositionally biased region" description="Acidic residues" evidence="5">
    <location>
        <begin position="219"/>
        <end position="234"/>
    </location>
</feature>
<feature type="region of interest" description="Disordered" evidence="5">
    <location>
        <begin position="96"/>
        <end position="120"/>
    </location>
</feature>
<keyword evidence="8" id="KW-1185">Reference proteome</keyword>